<feature type="transmembrane region" description="Helical" evidence="7">
    <location>
        <begin position="287"/>
        <end position="304"/>
    </location>
</feature>
<dbReference type="InterPro" id="IPR035906">
    <property type="entry name" value="MetI-like_sf"/>
</dbReference>
<dbReference type="Gene3D" id="1.10.3720.10">
    <property type="entry name" value="MetI-like"/>
    <property type="match status" value="1"/>
</dbReference>
<evidence type="ECO:0000313" key="10">
    <source>
        <dbReference type="Proteomes" id="UP000236151"/>
    </source>
</evidence>
<evidence type="ECO:0000259" key="8">
    <source>
        <dbReference type="PROSITE" id="PS50928"/>
    </source>
</evidence>
<dbReference type="RefSeq" id="WP_103081127.1">
    <property type="nucleotide sequence ID" value="NZ_CP021850.1"/>
</dbReference>
<dbReference type="AlphaFoldDB" id="A0A2K2FM04"/>
<dbReference type="InterPro" id="IPR051393">
    <property type="entry name" value="ABC_transporter_permease"/>
</dbReference>
<dbReference type="PANTHER" id="PTHR30193">
    <property type="entry name" value="ABC TRANSPORTER PERMEASE PROTEIN"/>
    <property type="match status" value="1"/>
</dbReference>
<dbReference type="OrthoDB" id="9783627at2"/>
<sequence>MNTGLAVKNNIKANFNAKHRLSRTWKEVKKKRICYLFAAPYMIIFFTFTALPVIISLFLGFTSFNLLEAPVFVGVENYIRLFLDDDIFIKAIGNTFILAVMTGPISYIMCLMFAWLINELPKALRTILTLVFYAPSISGNVYLVWGILFNKDSYGFANSLLLRFNIITSPILWFEDPKYMMPLLIIVSLWTSIGTSFLSFVAGLQGIDKGLYEAAAVDGVKNRWQELWYVTLPSMKPQLMFGAVMSITGSFGVGGIVTALCGMPSKDYAAHTIINHLEDYGNIRFEMGYASAIATVLFFIMIFSNKIVQKILARVGD</sequence>
<evidence type="ECO:0000256" key="1">
    <source>
        <dbReference type="ARBA" id="ARBA00004651"/>
    </source>
</evidence>
<proteinExistence type="inferred from homology"/>
<keyword evidence="5 7" id="KW-1133">Transmembrane helix</keyword>
<dbReference type="PANTHER" id="PTHR30193:SF37">
    <property type="entry name" value="INNER MEMBRANE ABC TRANSPORTER PERMEASE PROTEIN YCJO"/>
    <property type="match status" value="1"/>
</dbReference>
<feature type="transmembrane region" description="Helical" evidence="7">
    <location>
        <begin position="179"/>
        <end position="202"/>
    </location>
</feature>
<dbReference type="GO" id="GO:0005886">
    <property type="term" value="C:plasma membrane"/>
    <property type="evidence" value="ECO:0007669"/>
    <property type="project" value="UniProtKB-SubCell"/>
</dbReference>
<dbReference type="CDD" id="cd06261">
    <property type="entry name" value="TM_PBP2"/>
    <property type="match status" value="1"/>
</dbReference>
<evidence type="ECO:0000256" key="3">
    <source>
        <dbReference type="ARBA" id="ARBA00022475"/>
    </source>
</evidence>
<dbReference type="EMBL" id="NIOJ01000015">
    <property type="protein sequence ID" value="PNT99817.1"/>
    <property type="molecule type" value="Genomic_DNA"/>
</dbReference>
<evidence type="ECO:0000256" key="2">
    <source>
        <dbReference type="ARBA" id="ARBA00022448"/>
    </source>
</evidence>
<evidence type="ECO:0000313" key="9">
    <source>
        <dbReference type="EMBL" id="PNT99817.1"/>
    </source>
</evidence>
<evidence type="ECO:0000256" key="6">
    <source>
        <dbReference type="ARBA" id="ARBA00023136"/>
    </source>
</evidence>
<organism evidence="9 10">
    <name type="scientific">Clostridium thermosuccinogenes</name>
    <dbReference type="NCBI Taxonomy" id="84032"/>
    <lineage>
        <taxon>Bacteria</taxon>
        <taxon>Bacillati</taxon>
        <taxon>Bacillota</taxon>
        <taxon>Clostridia</taxon>
        <taxon>Eubacteriales</taxon>
        <taxon>Clostridiaceae</taxon>
        <taxon>Clostridium</taxon>
    </lineage>
</organism>
<evidence type="ECO:0000256" key="4">
    <source>
        <dbReference type="ARBA" id="ARBA00022692"/>
    </source>
</evidence>
<keyword evidence="10" id="KW-1185">Reference proteome</keyword>
<gene>
    <name evidence="9" type="ORF">CDQ84_07590</name>
</gene>
<dbReference type="Pfam" id="PF00528">
    <property type="entry name" value="BPD_transp_1"/>
    <property type="match status" value="1"/>
</dbReference>
<comment type="subcellular location">
    <subcellularLocation>
        <location evidence="1 7">Cell membrane</location>
        <topology evidence="1 7">Multi-pass membrane protein</topology>
    </subcellularLocation>
</comment>
<dbReference type="Proteomes" id="UP000236151">
    <property type="component" value="Unassembled WGS sequence"/>
</dbReference>
<accession>A0A2K2FM04</accession>
<keyword evidence="2 7" id="KW-0813">Transport</keyword>
<dbReference type="KEGG" id="cthd:CDO33_05415"/>
<dbReference type="InterPro" id="IPR000515">
    <property type="entry name" value="MetI-like"/>
</dbReference>
<feature type="domain" description="ABC transmembrane type-1" evidence="8">
    <location>
        <begin position="92"/>
        <end position="308"/>
    </location>
</feature>
<keyword evidence="4 7" id="KW-0812">Transmembrane</keyword>
<feature type="transmembrane region" description="Helical" evidence="7">
    <location>
        <begin position="33"/>
        <end position="58"/>
    </location>
</feature>
<feature type="transmembrane region" description="Helical" evidence="7">
    <location>
        <begin position="95"/>
        <end position="117"/>
    </location>
</feature>
<reference evidence="9 10" key="1">
    <citation type="submission" date="2017-06" db="EMBL/GenBank/DDBJ databases">
        <title>Investigating the central metabolism of Clostridium thermosuccinogenes.</title>
        <authorList>
            <person name="Koendjbiharie J.G."/>
            <person name="van Kranenburg R."/>
        </authorList>
    </citation>
    <scope>NUCLEOTIDE SEQUENCE [LARGE SCALE GENOMIC DNA]</scope>
    <source>
        <strain evidence="9 10">DSM 5806</strain>
    </source>
</reference>
<dbReference type="SUPFAM" id="SSF161098">
    <property type="entry name" value="MetI-like"/>
    <property type="match status" value="1"/>
</dbReference>
<dbReference type="PROSITE" id="PS50928">
    <property type="entry name" value="ABC_TM1"/>
    <property type="match status" value="1"/>
</dbReference>
<feature type="transmembrane region" description="Helical" evidence="7">
    <location>
        <begin position="239"/>
        <end position="260"/>
    </location>
</feature>
<comment type="similarity">
    <text evidence="7">Belongs to the binding-protein-dependent transport system permease family.</text>
</comment>
<keyword evidence="3" id="KW-1003">Cell membrane</keyword>
<dbReference type="GO" id="GO:0055085">
    <property type="term" value="P:transmembrane transport"/>
    <property type="evidence" value="ECO:0007669"/>
    <property type="project" value="InterPro"/>
</dbReference>
<keyword evidence="6 7" id="KW-0472">Membrane</keyword>
<evidence type="ECO:0000256" key="5">
    <source>
        <dbReference type="ARBA" id="ARBA00022989"/>
    </source>
</evidence>
<evidence type="ECO:0000256" key="7">
    <source>
        <dbReference type="RuleBase" id="RU363032"/>
    </source>
</evidence>
<protein>
    <submittedName>
        <fullName evidence="9">ABC transporter permease</fullName>
    </submittedName>
</protein>
<comment type="caution">
    <text evidence="9">The sequence shown here is derived from an EMBL/GenBank/DDBJ whole genome shotgun (WGS) entry which is preliminary data.</text>
</comment>
<feature type="transmembrane region" description="Helical" evidence="7">
    <location>
        <begin position="123"/>
        <end position="148"/>
    </location>
</feature>
<name>A0A2K2FM04_9CLOT</name>